<comment type="caution">
    <text evidence="1">The sequence shown here is derived from an EMBL/GenBank/DDBJ whole genome shotgun (WGS) entry which is preliminary data.</text>
</comment>
<reference evidence="1 2" key="1">
    <citation type="journal article" date="2014" name="Am. J. Bot.">
        <title>Genome assembly and annotation for red clover (Trifolium pratense; Fabaceae).</title>
        <authorList>
            <person name="Istvanek J."/>
            <person name="Jaros M."/>
            <person name="Krenek A."/>
            <person name="Repkova J."/>
        </authorList>
    </citation>
    <scope>NUCLEOTIDE SEQUENCE [LARGE SCALE GENOMIC DNA]</scope>
    <source>
        <strain evidence="2">cv. Tatra</strain>
        <tissue evidence="1">Young leaves</tissue>
    </source>
</reference>
<dbReference type="InterPro" id="IPR029055">
    <property type="entry name" value="Ntn_hydrolases_N"/>
</dbReference>
<dbReference type="AlphaFoldDB" id="A0A2K3JQ66"/>
<evidence type="ECO:0000313" key="1">
    <source>
        <dbReference type="EMBL" id="PNX56189.1"/>
    </source>
</evidence>
<sequence length="30" mass="3441">VGVVQNDKPEFRVLTTEEIDEHLTAISERD</sequence>
<dbReference type="Gene3D" id="3.60.20.10">
    <property type="entry name" value="Glutamine Phosphoribosylpyrophosphate, subunit 1, domain 1"/>
    <property type="match status" value="1"/>
</dbReference>
<gene>
    <name evidence="1" type="ORF">L195_g058085</name>
</gene>
<dbReference type="EMBL" id="ASHM01118598">
    <property type="protein sequence ID" value="PNX56189.1"/>
    <property type="molecule type" value="Genomic_DNA"/>
</dbReference>
<name>A0A2K3JQ66_TRIPR</name>
<dbReference type="Proteomes" id="UP000236291">
    <property type="component" value="Unassembled WGS sequence"/>
</dbReference>
<organism evidence="1 2">
    <name type="scientific">Trifolium pratense</name>
    <name type="common">Red clover</name>
    <dbReference type="NCBI Taxonomy" id="57577"/>
    <lineage>
        <taxon>Eukaryota</taxon>
        <taxon>Viridiplantae</taxon>
        <taxon>Streptophyta</taxon>
        <taxon>Embryophyta</taxon>
        <taxon>Tracheophyta</taxon>
        <taxon>Spermatophyta</taxon>
        <taxon>Magnoliopsida</taxon>
        <taxon>eudicotyledons</taxon>
        <taxon>Gunneridae</taxon>
        <taxon>Pentapetalae</taxon>
        <taxon>rosids</taxon>
        <taxon>fabids</taxon>
        <taxon>Fabales</taxon>
        <taxon>Fabaceae</taxon>
        <taxon>Papilionoideae</taxon>
        <taxon>50 kb inversion clade</taxon>
        <taxon>NPAAA clade</taxon>
        <taxon>Hologalegina</taxon>
        <taxon>IRL clade</taxon>
        <taxon>Trifolieae</taxon>
        <taxon>Trifolium</taxon>
    </lineage>
</organism>
<dbReference type="STRING" id="57577.A0A2K3JQ66"/>
<reference evidence="1 2" key="2">
    <citation type="journal article" date="2017" name="Front. Plant Sci.">
        <title>Gene Classification and Mining of Molecular Markers Useful in Red Clover (Trifolium pratense) Breeding.</title>
        <authorList>
            <person name="Istvanek J."/>
            <person name="Dluhosova J."/>
            <person name="Dluhos P."/>
            <person name="Patkova L."/>
            <person name="Nedelnik J."/>
            <person name="Repkova J."/>
        </authorList>
    </citation>
    <scope>NUCLEOTIDE SEQUENCE [LARGE SCALE GENOMIC DNA]</scope>
    <source>
        <strain evidence="2">cv. Tatra</strain>
        <tissue evidence="1">Young leaves</tissue>
    </source>
</reference>
<evidence type="ECO:0000313" key="2">
    <source>
        <dbReference type="Proteomes" id="UP000236291"/>
    </source>
</evidence>
<accession>A0A2K3JQ66</accession>
<proteinExistence type="predicted"/>
<protein>
    <submittedName>
        <fullName evidence="1">Uncharacterized protein</fullName>
    </submittedName>
</protein>
<feature type="non-terminal residue" evidence="1">
    <location>
        <position position="1"/>
    </location>
</feature>